<proteinExistence type="predicted"/>
<accession>A0ABS6BH74</accession>
<comment type="caution">
    <text evidence="2">The sequence shown here is derived from an EMBL/GenBank/DDBJ whole genome shotgun (WGS) entry which is preliminary data.</text>
</comment>
<organism evidence="2 3">
    <name type="scientific">Sphingomonas quercus</name>
    <dbReference type="NCBI Taxonomy" id="2842451"/>
    <lineage>
        <taxon>Bacteria</taxon>
        <taxon>Pseudomonadati</taxon>
        <taxon>Pseudomonadota</taxon>
        <taxon>Alphaproteobacteria</taxon>
        <taxon>Sphingomonadales</taxon>
        <taxon>Sphingomonadaceae</taxon>
        <taxon>Sphingomonas</taxon>
    </lineage>
</organism>
<keyword evidence="3" id="KW-1185">Reference proteome</keyword>
<gene>
    <name evidence="2" type="ORF">KOF26_03600</name>
</gene>
<dbReference type="RefSeq" id="WP_216320315.1">
    <property type="nucleotide sequence ID" value="NZ_JAHKRT010000002.1"/>
</dbReference>
<feature type="chain" id="PRO_5047291190" description="Porin" evidence="1">
    <location>
        <begin position="30"/>
        <end position="248"/>
    </location>
</feature>
<sequence length="248" mass="25487">MIRGRKGAGGAAAIAAMLALALMPSAGQSATQTSKKRVSTKASVALTVPFGSFTPAAADPRAAASFARAGIGGLDAAGFRFTPATAPGSRRAVTVAVRARRTDLAQVQAQHDVVATTPVVTAITPTAYNLGVSVGWKRFAITGDVARVDTGMMPGSRESADVALSYGGKNWSTRVVLGAERGFGTGASLVGADEGYSVDLGGSYSLTRNLAVTGGMRYRVQRDQATVAPLADLRRDSQAVYLGTAFRF</sequence>
<name>A0ABS6BH74_9SPHN</name>
<evidence type="ECO:0008006" key="4">
    <source>
        <dbReference type="Google" id="ProtNLM"/>
    </source>
</evidence>
<evidence type="ECO:0000256" key="1">
    <source>
        <dbReference type="SAM" id="SignalP"/>
    </source>
</evidence>
<protein>
    <recommendedName>
        <fullName evidence="4">Porin</fullName>
    </recommendedName>
</protein>
<reference evidence="2 3" key="1">
    <citation type="submission" date="2021-06" db="EMBL/GenBank/DDBJ databases">
        <title>Sphingomonas sp. XMGL2, whole genome shotgun sequencing project.</title>
        <authorList>
            <person name="Zhao G."/>
            <person name="Shen L."/>
        </authorList>
    </citation>
    <scope>NUCLEOTIDE SEQUENCE [LARGE SCALE GENOMIC DNA]</scope>
    <source>
        <strain evidence="2 3">XMGL2</strain>
    </source>
</reference>
<evidence type="ECO:0000313" key="3">
    <source>
        <dbReference type="Proteomes" id="UP000776276"/>
    </source>
</evidence>
<keyword evidence="1" id="KW-0732">Signal</keyword>
<evidence type="ECO:0000313" key="2">
    <source>
        <dbReference type="EMBL" id="MBU3076942.1"/>
    </source>
</evidence>
<dbReference type="EMBL" id="JAHKRT010000002">
    <property type="protein sequence ID" value="MBU3076942.1"/>
    <property type="molecule type" value="Genomic_DNA"/>
</dbReference>
<dbReference type="Proteomes" id="UP000776276">
    <property type="component" value="Unassembled WGS sequence"/>
</dbReference>
<feature type="signal peptide" evidence="1">
    <location>
        <begin position="1"/>
        <end position="29"/>
    </location>
</feature>